<keyword evidence="1" id="KW-0472">Membrane</keyword>
<feature type="transmembrane region" description="Helical" evidence="1">
    <location>
        <begin position="144"/>
        <end position="169"/>
    </location>
</feature>
<keyword evidence="1" id="KW-1133">Transmembrane helix</keyword>
<dbReference type="STRING" id="59733.SAMN05421769_2855"/>
<proteinExistence type="predicted"/>
<dbReference type="AlphaFoldDB" id="A0A1N6HU71"/>
<evidence type="ECO:0000256" key="1">
    <source>
        <dbReference type="SAM" id="Phobius"/>
    </source>
</evidence>
<evidence type="ECO:0000313" key="3">
    <source>
        <dbReference type="Proteomes" id="UP000184782"/>
    </source>
</evidence>
<organism evidence="2 3">
    <name type="scientific">Chryseobacterium scophthalmum</name>
    <dbReference type="NCBI Taxonomy" id="59733"/>
    <lineage>
        <taxon>Bacteria</taxon>
        <taxon>Pseudomonadati</taxon>
        <taxon>Bacteroidota</taxon>
        <taxon>Flavobacteriia</taxon>
        <taxon>Flavobacteriales</taxon>
        <taxon>Weeksellaceae</taxon>
        <taxon>Chryseobacterium group</taxon>
        <taxon>Chryseobacterium</taxon>
    </lineage>
</organism>
<dbReference type="Proteomes" id="UP000184782">
    <property type="component" value="Unassembled WGS sequence"/>
</dbReference>
<dbReference type="EMBL" id="FSRQ01000002">
    <property type="protein sequence ID" value="SIO23260.1"/>
    <property type="molecule type" value="Genomic_DNA"/>
</dbReference>
<keyword evidence="1" id="KW-0812">Transmembrane</keyword>
<accession>A0A1N6HU71</accession>
<feature type="transmembrane region" description="Helical" evidence="1">
    <location>
        <begin position="74"/>
        <end position="94"/>
    </location>
</feature>
<name>A0A1N6HU71_9FLAO</name>
<sequence length="170" mass="19802">MRSSREKYFGHLPIEENSYKADFIILEKYQQYSSEILRIALLTLAIIGYLPKLINDSKQCGLLQKSFQESKSLFIITVVLLIVSVCSCLAHRYFSSDNMTHHIRKLRLRNKFTQEINIQEKEKIEKKIQSESKSFENDLDFSKYSLIIATLCLVAGISFMFITLIKIFFA</sequence>
<keyword evidence="3" id="KW-1185">Reference proteome</keyword>
<reference evidence="3" key="1">
    <citation type="submission" date="2016-12" db="EMBL/GenBank/DDBJ databases">
        <authorList>
            <person name="Varghese N."/>
            <person name="Submissions S."/>
        </authorList>
    </citation>
    <scope>NUCLEOTIDE SEQUENCE [LARGE SCALE GENOMIC DNA]</scope>
    <source>
        <strain evidence="3">DSM 16779</strain>
    </source>
</reference>
<gene>
    <name evidence="2" type="ORF">SAMN05421769_2855</name>
</gene>
<dbReference type="RefSeq" id="WP_074230947.1">
    <property type="nucleotide sequence ID" value="NZ_FSRQ01000002.1"/>
</dbReference>
<dbReference type="OrthoDB" id="9554254at2"/>
<evidence type="ECO:0000313" key="2">
    <source>
        <dbReference type="EMBL" id="SIO23260.1"/>
    </source>
</evidence>
<protein>
    <submittedName>
        <fullName evidence="2">Uncharacterized protein</fullName>
    </submittedName>
</protein>